<evidence type="ECO:0000313" key="2">
    <source>
        <dbReference type="EMBL" id="RIH90550.1"/>
    </source>
</evidence>
<organism evidence="2 3">
    <name type="scientific">Calidithermus terrae</name>
    <dbReference type="NCBI Taxonomy" id="1408545"/>
    <lineage>
        <taxon>Bacteria</taxon>
        <taxon>Thermotogati</taxon>
        <taxon>Deinococcota</taxon>
        <taxon>Deinococci</taxon>
        <taxon>Thermales</taxon>
        <taxon>Thermaceae</taxon>
        <taxon>Calidithermus</taxon>
    </lineage>
</organism>
<dbReference type="InterPro" id="IPR002109">
    <property type="entry name" value="Glutaredoxin"/>
</dbReference>
<accession>A0A399F3D7</accession>
<dbReference type="Pfam" id="PF00462">
    <property type="entry name" value="Glutaredoxin"/>
    <property type="match status" value="1"/>
</dbReference>
<keyword evidence="3" id="KW-1185">Reference proteome</keyword>
<dbReference type="AlphaFoldDB" id="A0A399F3D7"/>
<name>A0A399F3D7_9DEIN</name>
<gene>
    <name evidence="2" type="ORF">Mterra_00345</name>
</gene>
<dbReference type="EMBL" id="QXDL01000007">
    <property type="protein sequence ID" value="RIH90550.1"/>
    <property type="molecule type" value="Genomic_DNA"/>
</dbReference>
<reference evidence="2 3" key="1">
    <citation type="submission" date="2018-08" db="EMBL/GenBank/DDBJ databases">
        <title>Meiothermus terrae DSM 26712 genome sequencing project.</title>
        <authorList>
            <person name="Da Costa M.S."/>
            <person name="Albuquerque L."/>
            <person name="Raposo P."/>
            <person name="Froufe H.J.C."/>
            <person name="Barroso C.S."/>
            <person name="Egas C."/>
        </authorList>
    </citation>
    <scope>NUCLEOTIDE SEQUENCE [LARGE SCALE GENOMIC DNA]</scope>
    <source>
        <strain evidence="2 3">DSM 26712</strain>
    </source>
</reference>
<evidence type="ECO:0000259" key="1">
    <source>
        <dbReference type="Pfam" id="PF00462"/>
    </source>
</evidence>
<protein>
    <submittedName>
        <fullName evidence="2">Glutaredoxin-like protein, YruB-family</fullName>
    </submittedName>
</protein>
<dbReference type="Gene3D" id="3.40.30.10">
    <property type="entry name" value="Glutaredoxin"/>
    <property type="match status" value="1"/>
</dbReference>
<dbReference type="Proteomes" id="UP000265715">
    <property type="component" value="Unassembled WGS sequence"/>
</dbReference>
<dbReference type="CDD" id="cd02976">
    <property type="entry name" value="NrdH"/>
    <property type="match status" value="1"/>
</dbReference>
<dbReference type="InterPro" id="IPR036249">
    <property type="entry name" value="Thioredoxin-like_sf"/>
</dbReference>
<dbReference type="RefSeq" id="WP_119313596.1">
    <property type="nucleotide sequence ID" value="NZ_QXDL01000007.1"/>
</dbReference>
<evidence type="ECO:0000313" key="3">
    <source>
        <dbReference type="Proteomes" id="UP000265715"/>
    </source>
</evidence>
<feature type="domain" description="Glutaredoxin" evidence="1">
    <location>
        <begin position="2"/>
        <end position="47"/>
    </location>
</feature>
<dbReference type="SUPFAM" id="SSF52833">
    <property type="entry name" value="Thioredoxin-like"/>
    <property type="match status" value="1"/>
</dbReference>
<sequence length="85" mass="8986">MVKVYGLTGCGPCEVAKLFLAQKGVEFEFVDVGENAAGLRKVRELVGGLSAGVVLEVDGKSEAILGVSIPRLERWYREHVGPGAG</sequence>
<proteinExistence type="predicted"/>
<dbReference type="OrthoDB" id="9795531at2"/>
<comment type="caution">
    <text evidence="2">The sequence shown here is derived from an EMBL/GenBank/DDBJ whole genome shotgun (WGS) entry which is preliminary data.</text>
</comment>